<dbReference type="InterPro" id="IPR001007">
    <property type="entry name" value="VWF_dom"/>
</dbReference>
<name>A0A8X7X8P8_POLSE</name>
<dbReference type="PANTHER" id="PTHR11339">
    <property type="entry name" value="EXTRACELLULAR MATRIX GLYCOPROTEIN RELATED"/>
    <property type="match status" value="1"/>
</dbReference>
<evidence type="ECO:0000259" key="7">
    <source>
        <dbReference type="PROSITE" id="PS51233"/>
    </source>
</evidence>
<dbReference type="InterPro" id="IPR001846">
    <property type="entry name" value="VWF_type-D"/>
</dbReference>
<comment type="subcellular location">
    <subcellularLocation>
        <location evidence="1">Secreted</location>
    </subcellularLocation>
</comment>
<feature type="domain" description="VWFC" evidence="6">
    <location>
        <begin position="333"/>
        <end position="402"/>
    </location>
</feature>
<evidence type="ECO:0000256" key="5">
    <source>
        <dbReference type="ARBA" id="ARBA00023180"/>
    </source>
</evidence>
<keyword evidence="9" id="KW-1185">Reference proteome</keyword>
<feature type="domain" description="VWFD" evidence="7">
    <location>
        <begin position="478"/>
        <end position="648"/>
    </location>
</feature>
<evidence type="ECO:0000256" key="4">
    <source>
        <dbReference type="ARBA" id="ARBA00023157"/>
    </source>
</evidence>
<dbReference type="Pfam" id="PF00094">
    <property type="entry name" value="VWD"/>
    <property type="match status" value="5"/>
</dbReference>
<dbReference type="CDD" id="cd19941">
    <property type="entry name" value="TIL"/>
    <property type="match status" value="1"/>
</dbReference>
<feature type="domain" description="VWFD" evidence="7">
    <location>
        <begin position="661"/>
        <end position="806"/>
    </location>
</feature>
<keyword evidence="4" id="KW-1015">Disulfide bond</keyword>
<feature type="domain" description="VWFD" evidence="7">
    <location>
        <begin position="1535"/>
        <end position="1726"/>
    </location>
</feature>
<gene>
    <name evidence="8" type="primary">Muc5b_1</name>
    <name evidence="8" type="ORF">GTO96_0000572</name>
</gene>
<proteinExistence type="predicted"/>
<dbReference type="SMART" id="SM00216">
    <property type="entry name" value="VWD"/>
    <property type="match status" value="5"/>
</dbReference>
<accession>A0A8X7X8P8</accession>
<evidence type="ECO:0000313" key="9">
    <source>
        <dbReference type="Proteomes" id="UP000886611"/>
    </source>
</evidence>
<feature type="non-terminal residue" evidence="8">
    <location>
        <position position="1962"/>
    </location>
</feature>
<keyword evidence="3" id="KW-0677">Repeat</keyword>
<feature type="domain" description="VWFD" evidence="7">
    <location>
        <begin position="928"/>
        <end position="1107"/>
    </location>
</feature>
<reference evidence="8 9" key="1">
    <citation type="journal article" date="2021" name="Cell">
        <title>Tracing the genetic footprints of vertebrate landing in non-teleost ray-finned fishes.</title>
        <authorList>
            <person name="Bi X."/>
            <person name="Wang K."/>
            <person name="Yang L."/>
            <person name="Pan H."/>
            <person name="Jiang H."/>
            <person name="Wei Q."/>
            <person name="Fang M."/>
            <person name="Yu H."/>
            <person name="Zhu C."/>
            <person name="Cai Y."/>
            <person name="He Y."/>
            <person name="Gan X."/>
            <person name="Zeng H."/>
            <person name="Yu D."/>
            <person name="Zhu Y."/>
            <person name="Jiang H."/>
            <person name="Qiu Q."/>
            <person name="Yang H."/>
            <person name="Zhang Y.E."/>
            <person name="Wang W."/>
            <person name="Zhu M."/>
            <person name="He S."/>
            <person name="Zhang G."/>
        </authorList>
    </citation>
    <scope>NUCLEOTIDE SEQUENCE [LARGE SCALE GENOMIC DNA]</scope>
    <source>
        <strain evidence="8">Bchr_013</strain>
    </source>
</reference>
<dbReference type="GO" id="GO:0005615">
    <property type="term" value="C:extracellular space"/>
    <property type="evidence" value="ECO:0007669"/>
    <property type="project" value="TreeGrafter"/>
</dbReference>
<dbReference type="Pfam" id="PF08742">
    <property type="entry name" value="C8"/>
    <property type="match status" value="2"/>
</dbReference>
<dbReference type="PANTHER" id="PTHR11339:SF371">
    <property type="entry name" value="MUCIN-2"/>
    <property type="match status" value="1"/>
</dbReference>
<evidence type="ECO:0000256" key="1">
    <source>
        <dbReference type="ARBA" id="ARBA00004613"/>
    </source>
</evidence>
<keyword evidence="5" id="KW-0325">Glycoprotein</keyword>
<comment type="caution">
    <text evidence="8">The sequence shown here is derived from an EMBL/GenBank/DDBJ whole genome shotgun (WGS) entry which is preliminary data.</text>
</comment>
<organism evidence="8 9">
    <name type="scientific">Polypterus senegalus</name>
    <name type="common">Senegal bichir</name>
    <dbReference type="NCBI Taxonomy" id="55291"/>
    <lineage>
        <taxon>Eukaryota</taxon>
        <taxon>Metazoa</taxon>
        <taxon>Chordata</taxon>
        <taxon>Craniata</taxon>
        <taxon>Vertebrata</taxon>
        <taxon>Euteleostomi</taxon>
        <taxon>Actinopterygii</taxon>
        <taxon>Polypteriformes</taxon>
        <taxon>Polypteridae</taxon>
        <taxon>Polypterus</taxon>
    </lineage>
</organism>
<feature type="domain" description="VWFC" evidence="6">
    <location>
        <begin position="405"/>
        <end position="481"/>
    </location>
</feature>
<dbReference type="Pfam" id="PF25962">
    <property type="entry name" value="TIL_OTOGL_Mucin"/>
    <property type="match status" value="1"/>
</dbReference>
<dbReference type="InterPro" id="IPR014853">
    <property type="entry name" value="VWF/SSPO/ZAN-like_Cys-rich_dom"/>
</dbReference>
<dbReference type="SUPFAM" id="SSF57567">
    <property type="entry name" value="Serine protease inhibitors"/>
    <property type="match status" value="3"/>
</dbReference>
<evidence type="ECO:0000256" key="3">
    <source>
        <dbReference type="ARBA" id="ARBA00022737"/>
    </source>
</evidence>
<dbReference type="PROSITE" id="PS51233">
    <property type="entry name" value="VWFD"/>
    <property type="match status" value="5"/>
</dbReference>
<dbReference type="Proteomes" id="UP000886611">
    <property type="component" value="Unassembled WGS sequence"/>
</dbReference>
<dbReference type="PROSITE" id="PS01208">
    <property type="entry name" value="VWFC_1"/>
    <property type="match status" value="1"/>
</dbReference>
<feature type="domain" description="VWFC" evidence="6">
    <location>
        <begin position="1782"/>
        <end position="1849"/>
    </location>
</feature>
<dbReference type="InterPro" id="IPR050780">
    <property type="entry name" value="Mucin_vWF_Thrombospondin_sf"/>
</dbReference>
<keyword evidence="2" id="KW-0964">Secreted</keyword>
<dbReference type="GO" id="GO:0031012">
    <property type="term" value="C:extracellular matrix"/>
    <property type="evidence" value="ECO:0007669"/>
    <property type="project" value="TreeGrafter"/>
</dbReference>
<dbReference type="SMART" id="SM00214">
    <property type="entry name" value="VWC"/>
    <property type="match status" value="5"/>
</dbReference>
<dbReference type="PROSITE" id="PS50184">
    <property type="entry name" value="VWFC_2"/>
    <property type="match status" value="3"/>
</dbReference>
<evidence type="ECO:0000259" key="6">
    <source>
        <dbReference type="PROSITE" id="PS50184"/>
    </source>
</evidence>
<dbReference type="InterPro" id="IPR058753">
    <property type="entry name" value="TIL_OTOGL_Mucin"/>
</dbReference>
<evidence type="ECO:0000313" key="8">
    <source>
        <dbReference type="EMBL" id="KAG2462999.1"/>
    </source>
</evidence>
<dbReference type="SMART" id="SM00832">
    <property type="entry name" value="C8"/>
    <property type="match status" value="2"/>
</dbReference>
<dbReference type="InterPro" id="IPR036084">
    <property type="entry name" value="Ser_inhib-like_sf"/>
</dbReference>
<dbReference type="EMBL" id="JAATIS010004040">
    <property type="protein sequence ID" value="KAG2462999.1"/>
    <property type="molecule type" value="Genomic_DNA"/>
</dbReference>
<sequence length="1962" mass="217802">MSLPNFSLLPTREVGKLVMSESTGEIFEICNCTTVKCLENNTLQYIPYNCTPPEKFTCASGRPSNTVMDEKFCCKLEVCDCYCTGFGDPHYITFDGQYYSHQGNCTYLLVEEIRPNYDNFKIYIDNVHCDIRDRVSCPRSIIVSFESQVIELKNMETNGRVKLKVFVNSKEEHLPFKRYGMKVYSSGLNLILEIPEAEIEVTFNGVAFTIKLPYQKFGNNTQGQCGTCNNNRADDCLLPGGQLVDSCEVMADYWLVENPNKSHCTPPTLLPTVPPSKPTLKTSEVPCTANSLCQIIKNRSTDVSNMTTEGCFCPDGTTLFSPNSDICVKKCGCLDPNDIPRKFGEKFEYNCQDCICDEDTKTVKCVDHSCPVIPEPNCNDPGFVLSNETSVDDPCCTELICKPMDVCVFNSVEYQVGVPVPLDKCQTCVCSQEIDPKEKLHIINCVPVKCDETCEPGTIQTAPDGCCKTSVSPAHNGRVCSTWGNYHFKTFDGDVFQLLTQCNYILASHCKSIYEDFNIQVRRSVVDGIPVISKITMKLDGTVVQFSKSGVLINGQENPLPYSSSGVFVEKSNSYIKVTAKLGLMAMWNEEDALLLEIEEKYANQTCGLCGDFNGVQIYDEFIKNGVQINSDDFGSFWKMDDPMETCIDSTPQTEQQCPDQICSNSSFAILGDIMKCGLTDTETCLKKIILSIGNNNNVIVIKSSGSVFLNDILAQLPLSTADVTIFKPSTFYLIIQTSFGLQLKIQLIPIMQVYIKLDQSYKQQTCGLCGNFNNKQEDDFTTMSGVEEGSVSSFSNTWKTMAGCPQVPNFYDNPCSLSVENERYAKYWCSFLTNSVGPFAECHSVINPAPYKANCMYDTCNNEKSEESMCAAISSYVQACAAIGIELIGWRTTICTKYSTNCPRTMVYRYKMTSCGHTCRSLSDQDVTCNVPFEPVDGCGCEEGTYMDEDGKCVSADSCPCYYKGTVVPAQEVISDEGATCIAQNASLAVFAQKVWSQMEMVTTNELKLSEGHVEVIQINTGTEVPYKIRIMGIYLVIEANNGMILMWDRKTSMFIKLSPEFKGDVCGLCGNYDGDANNDFTTRSLSVVVDALEFGNSWKVSPSCPDAKYAKDPCLSNPYRQSWAQKQCSIIKSVVFTDCHYQVDPIPYYDACVQDSCACDSGGDCECFCTAVASYAKACNEAEVCVAWRSPEICPLFCDYYNPPGDCEWHYKPCGAHCMKTCRNPSGMCSEHIKGLEGCYPQCPPEEPIFDEDSMKCVPSEDCGCFDDEGHHYKNGDLVPSNNNCQECLPVYLLAGYLCSTYLNLAKCYCIYNGNKYPYGATIYNTTDGLGSCITANCGLNGTIHREIYACTTTPTTTPTTTTASSTTVFAFSTLPTKTGEIVYNKTDGDGWCYIAYCGKSCQIEKNVTECHLTSVTTMPSTATSAIKTTHTASLSTRPLVVESTVVPTSKPFSTHEKTTTAPPDCNELNPPRKYGESWNIDKCTTATCEGGNNIILQPAKCDTVKPMTCDNGRQPIKVYDASGCCFHYECECTCYGWGDPHYVTFDGTVYDYQGNCTYVLVKEITPKYNNFSVLIDNYFCSAQQGLSCPRALTIYYRSNEIILTVQTIKQQTKNLILFNQKQVIPAFEKDGIKITSTGIEMVVEIPEISAHISFKGMMFSVFLPYSLFQNNTEGHCVIKCPSTKVYKACGPVVEPTCNYRYNEKHITKDTDETMAFKEGCFCPDDKTLFNSFSDVCVSSCECDLSLCPKPTDNCELGFKPVFRTSPDECCPIYSCEPKGVCVYNNTEYQPGVPVIMENCFDCTCNSTMNPDTKLNIIDCQPIYCDTNCQIGFIYQEVPGQCCGQCVQKDCIILLPDGTAHIIQVDQYWSPANDTCIRYECLKIEDQYVTMESRTTCPEFHVEDCVPLTSVIDGRLFIQANTPTPPGGALPTVWRGPECQQEIMDVGVFLYSPAGYHEGR</sequence>
<dbReference type="Gene3D" id="2.10.25.10">
    <property type="entry name" value="Laminin"/>
    <property type="match status" value="2"/>
</dbReference>
<feature type="non-terminal residue" evidence="8">
    <location>
        <position position="1"/>
    </location>
</feature>
<dbReference type="FunFam" id="2.10.25.10:FF:000674">
    <property type="entry name" value="Mucin-2"/>
    <property type="match status" value="1"/>
</dbReference>
<feature type="domain" description="VWFD" evidence="7">
    <location>
        <begin position="81"/>
        <end position="265"/>
    </location>
</feature>
<protein>
    <submittedName>
        <fullName evidence="8">MUC5B protein</fullName>
    </submittedName>
</protein>
<evidence type="ECO:0000256" key="2">
    <source>
        <dbReference type="ARBA" id="ARBA00022525"/>
    </source>
</evidence>